<evidence type="ECO:0000259" key="4">
    <source>
        <dbReference type="Pfam" id="PF00676"/>
    </source>
</evidence>
<reference evidence="5" key="1">
    <citation type="journal article" date="2015" name="Nature">
        <title>Complex archaea that bridge the gap between prokaryotes and eukaryotes.</title>
        <authorList>
            <person name="Spang A."/>
            <person name="Saw J.H."/>
            <person name="Jorgensen S.L."/>
            <person name="Zaremba-Niedzwiedzka K."/>
            <person name="Martijn J."/>
            <person name="Lind A.E."/>
            <person name="van Eijk R."/>
            <person name="Schleper C."/>
            <person name="Guy L."/>
            <person name="Ettema T.J."/>
        </authorList>
    </citation>
    <scope>NUCLEOTIDE SEQUENCE</scope>
</reference>
<protein>
    <recommendedName>
        <fullName evidence="4">Dehydrogenase E1 component domain-containing protein</fullName>
    </recommendedName>
</protein>
<dbReference type="PANTHER" id="PTHR11516:SF60">
    <property type="entry name" value="PYRUVATE DEHYDROGENASE E1 COMPONENT SUBUNIT ALPHA"/>
    <property type="match status" value="1"/>
</dbReference>
<dbReference type="SUPFAM" id="SSF52518">
    <property type="entry name" value="Thiamin diphosphate-binding fold (THDP-binding)"/>
    <property type="match status" value="1"/>
</dbReference>
<gene>
    <name evidence="5" type="ORF">LCGC14_2662450</name>
</gene>
<dbReference type="Pfam" id="PF00676">
    <property type="entry name" value="E1_dh"/>
    <property type="match status" value="1"/>
</dbReference>
<comment type="caution">
    <text evidence="5">The sequence shown here is derived from an EMBL/GenBank/DDBJ whole genome shotgun (WGS) entry which is preliminary data.</text>
</comment>
<dbReference type="AlphaFoldDB" id="A0A0F9CIH8"/>
<evidence type="ECO:0000256" key="1">
    <source>
        <dbReference type="ARBA" id="ARBA00001964"/>
    </source>
</evidence>
<proteinExistence type="predicted"/>
<feature type="domain" description="Dehydrogenase E1 component" evidence="4">
    <location>
        <begin position="14"/>
        <end position="226"/>
    </location>
</feature>
<dbReference type="InterPro" id="IPR001017">
    <property type="entry name" value="DH_E1"/>
</dbReference>
<dbReference type="EMBL" id="LAZR01046470">
    <property type="protein sequence ID" value="KKK96471.1"/>
    <property type="molecule type" value="Genomic_DNA"/>
</dbReference>
<comment type="cofactor">
    <cofactor evidence="1">
        <name>thiamine diphosphate</name>
        <dbReference type="ChEBI" id="CHEBI:58937"/>
    </cofactor>
</comment>
<name>A0A0F9CIH8_9ZZZZ</name>
<dbReference type="PANTHER" id="PTHR11516">
    <property type="entry name" value="PYRUVATE DEHYDROGENASE E1 COMPONENT, ALPHA SUBUNIT BACTERIAL AND ORGANELLAR"/>
    <property type="match status" value="1"/>
</dbReference>
<organism evidence="5">
    <name type="scientific">marine sediment metagenome</name>
    <dbReference type="NCBI Taxonomy" id="412755"/>
    <lineage>
        <taxon>unclassified sequences</taxon>
        <taxon>metagenomes</taxon>
        <taxon>ecological metagenomes</taxon>
    </lineage>
</organism>
<feature type="non-terminal residue" evidence="5">
    <location>
        <position position="227"/>
    </location>
</feature>
<dbReference type="InterPro" id="IPR050642">
    <property type="entry name" value="PDH_E1_Alpha_Subunit"/>
</dbReference>
<evidence type="ECO:0000313" key="5">
    <source>
        <dbReference type="EMBL" id="KKK96471.1"/>
    </source>
</evidence>
<dbReference type="GO" id="GO:0006086">
    <property type="term" value="P:pyruvate decarboxylation to acetyl-CoA"/>
    <property type="evidence" value="ECO:0007669"/>
    <property type="project" value="TreeGrafter"/>
</dbReference>
<dbReference type="CDD" id="cd02000">
    <property type="entry name" value="TPP_E1_PDC_ADC_BCADC"/>
    <property type="match status" value="1"/>
</dbReference>
<sequence>MALTEKDMLDVYETMILIRESESQMTSLYQNGKLPGHILPCLGQEAIPSAFSKVLKGSDFVVTGHRGGGHYIARGGDFKGMWAELYMKRNGVMKGKGGQMHLVDMQKNTIAGNAIVGATWVLGTGAGFAAKLGKKGAIVACFGGEGATNRGTFHEAINLAAVKKLPVIFVCENNRKQLWNDISETTAVKSIADRAASYDITGITVDGNDPVAVYEKAAKLAERARDG</sequence>
<dbReference type="InterPro" id="IPR029061">
    <property type="entry name" value="THDP-binding"/>
</dbReference>
<evidence type="ECO:0000256" key="2">
    <source>
        <dbReference type="ARBA" id="ARBA00023002"/>
    </source>
</evidence>
<dbReference type="GO" id="GO:0004739">
    <property type="term" value="F:pyruvate dehydrogenase (acetyl-transferring) activity"/>
    <property type="evidence" value="ECO:0007669"/>
    <property type="project" value="TreeGrafter"/>
</dbReference>
<dbReference type="Gene3D" id="3.40.50.970">
    <property type="match status" value="1"/>
</dbReference>
<keyword evidence="3" id="KW-0786">Thiamine pyrophosphate</keyword>
<keyword evidence="2" id="KW-0560">Oxidoreductase</keyword>
<evidence type="ECO:0000256" key="3">
    <source>
        <dbReference type="ARBA" id="ARBA00023052"/>
    </source>
</evidence>
<accession>A0A0F9CIH8</accession>